<organism evidence="2 3">
    <name type="scientific">Paraburkholderia ultramafica</name>
    <dbReference type="NCBI Taxonomy" id="1544867"/>
    <lineage>
        <taxon>Bacteria</taxon>
        <taxon>Pseudomonadati</taxon>
        <taxon>Pseudomonadota</taxon>
        <taxon>Betaproteobacteria</taxon>
        <taxon>Burkholderiales</taxon>
        <taxon>Burkholderiaceae</taxon>
        <taxon>Paraburkholderia</taxon>
    </lineage>
</organism>
<protein>
    <submittedName>
        <fullName evidence="2">Uncharacterized protein</fullName>
    </submittedName>
</protein>
<evidence type="ECO:0000256" key="1">
    <source>
        <dbReference type="SAM" id="Phobius"/>
    </source>
</evidence>
<accession>A0A6S7BQC7</accession>
<dbReference type="Proteomes" id="UP000494365">
    <property type="component" value="Unassembled WGS sequence"/>
</dbReference>
<evidence type="ECO:0000313" key="2">
    <source>
        <dbReference type="EMBL" id="CAB3795983.1"/>
    </source>
</evidence>
<keyword evidence="3" id="KW-1185">Reference proteome</keyword>
<feature type="transmembrane region" description="Helical" evidence="1">
    <location>
        <begin position="46"/>
        <end position="70"/>
    </location>
</feature>
<dbReference type="EMBL" id="CADIKK010000020">
    <property type="protein sequence ID" value="CAB3795983.1"/>
    <property type="molecule type" value="Genomic_DNA"/>
</dbReference>
<keyword evidence="1" id="KW-1133">Transmembrane helix</keyword>
<sequence>MMKSKIHTAIERRSCGAYIIDQLRHTAKFVKRTKQWVTFLGEPLTLTGYVIIAVNVAAVLLVAMLSTCWARDGIDCVFRVGSWFS</sequence>
<dbReference type="AlphaFoldDB" id="A0A6S7BQC7"/>
<keyword evidence="1" id="KW-0472">Membrane</keyword>
<evidence type="ECO:0000313" key="3">
    <source>
        <dbReference type="Proteomes" id="UP000494365"/>
    </source>
</evidence>
<name>A0A6S7BQC7_9BURK</name>
<proteinExistence type="predicted"/>
<reference evidence="2 3" key="1">
    <citation type="submission" date="2020-04" db="EMBL/GenBank/DDBJ databases">
        <authorList>
            <person name="De Canck E."/>
        </authorList>
    </citation>
    <scope>NUCLEOTIDE SEQUENCE [LARGE SCALE GENOMIC DNA]</scope>
    <source>
        <strain evidence="2 3">LMG 28614</strain>
    </source>
</reference>
<gene>
    <name evidence="2" type="ORF">LMG28614_04271</name>
</gene>
<keyword evidence="1" id="KW-0812">Transmembrane</keyword>